<dbReference type="SUPFAM" id="SSF53335">
    <property type="entry name" value="S-adenosyl-L-methionine-dependent methyltransferases"/>
    <property type="match status" value="1"/>
</dbReference>
<feature type="signal peptide" evidence="1">
    <location>
        <begin position="1"/>
        <end position="22"/>
    </location>
</feature>
<keyword evidence="1" id="KW-0732">Signal</keyword>
<dbReference type="InterPro" id="IPR029063">
    <property type="entry name" value="SAM-dependent_MTases_sf"/>
</dbReference>
<proteinExistence type="predicted"/>
<organism evidence="2 3">
    <name type="scientific">Prorocentrum cordatum</name>
    <dbReference type="NCBI Taxonomy" id="2364126"/>
    <lineage>
        <taxon>Eukaryota</taxon>
        <taxon>Sar</taxon>
        <taxon>Alveolata</taxon>
        <taxon>Dinophyceae</taxon>
        <taxon>Prorocentrales</taxon>
        <taxon>Prorocentraceae</taxon>
        <taxon>Prorocentrum</taxon>
    </lineage>
</organism>
<sequence>MMIYRLLLPWMGSLSCNSLVLAQAQLDNDVEVHDFKGRYVCLVPDKEMEDPRSALAAEGGVLRNEDFDPVSHKGLTCTDMQSGRWSSICIDGVCDRMVQPWDRALAAGIGEFLVTEEAASVVDFGCGPGKALSVYRALGPNGSANIDAWGIEGDKAMSSETNRVEYMDLSEHVDLSPRGCCDWVLTFDVAEHIPLTREHIFLDNLHRSNRHGIVMSWAIRGQHGFGHVNNRNAKEILDMFTSLGYDHDDVAQARLRSTASENFGRRETLYVFRKKQHHKFSLEELRDIVRRSHIEACFPPVQETGFFLVWHVDWGMVHSDHFESLQDATAAFREKEGGEYATLLFDENFKRLRYYGEESTEVLSDFAGWWERRRSMRRTREWCCTTGHEECFQDGYSFTYRHCCSSDHR</sequence>
<reference evidence="2" key="1">
    <citation type="submission" date="2023-10" db="EMBL/GenBank/DDBJ databases">
        <authorList>
            <person name="Chen Y."/>
            <person name="Shah S."/>
            <person name="Dougan E. K."/>
            <person name="Thang M."/>
            <person name="Chan C."/>
        </authorList>
    </citation>
    <scope>NUCLEOTIDE SEQUENCE [LARGE SCALE GENOMIC DNA]</scope>
</reference>
<dbReference type="Proteomes" id="UP001189429">
    <property type="component" value="Unassembled WGS sequence"/>
</dbReference>
<accession>A0ABN9U217</accession>
<protein>
    <recommendedName>
        <fullName evidence="4">Methyltransferase type 11 domain-containing protein</fullName>
    </recommendedName>
</protein>
<gene>
    <name evidence="2" type="ORF">PCOR1329_LOCUS44502</name>
</gene>
<evidence type="ECO:0000313" key="3">
    <source>
        <dbReference type="Proteomes" id="UP001189429"/>
    </source>
</evidence>
<dbReference type="Gene3D" id="3.40.50.150">
    <property type="entry name" value="Vaccinia Virus protein VP39"/>
    <property type="match status" value="1"/>
</dbReference>
<keyword evidence="3" id="KW-1185">Reference proteome</keyword>
<name>A0ABN9U217_9DINO</name>
<evidence type="ECO:0000313" key="2">
    <source>
        <dbReference type="EMBL" id="CAK0852850.1"/>
    </source>
</evidence>
<feature type="chain" id="PRO_5045826376" description="Methyltransferase type 11 domain-containing protein" evidence="1">
    <location>
        <begin position="23"/>
        <end position="409"/>
    </location>
</feature>
<dbReference type="PROSITE" id="PS51257">
    <property type="entry name" value="PROKAR_LIPOPROTEIN"/>
    <property type="match status" value="1"/>
</dbReference>
<evidence type="ECO:0000256" key="1">
    <source>
        <dbReference type="SAM" id="SignalP"/>
    </source>
</evidence>
<dbReference type="EMBL" id="CAUYUJ010015349">
    <property type="protein sequence ID" value="CAK0852850.1"/>
    <property type="molecule type" value="Genomic_DNA"/>
</dbReference>
<evidence type="ECO:0008006" key="4">
    <source>
        <dbReference type="Google" id="ProtNLM"/>
    </source>
</evidence>
<comment type="caution">
    <text evidence="2">The sequence shown here is derived from an EMBL/GenBank/DDBJ whole genome shotgun (WGS) entry which is preliminary data.</text>
</comment>